<feature type="repeat" description="ANK" evidence="3">
    <location>
        <begin position="106"/>
        <end position="138"/>
    </location>
</feature>
<feature type="region of interest" description="Disordered" evidence="4">
    <location>
        <begin position="341"/>
        <end position="437"/>
    </location>
</feature>
<dbReference type="PROSITE" id="PS50088">
    <property type="entry name" value="ANK_REPEAT"/>
    <property type="match status" value="1"/>
</dbReference>
<protein>
    <submittedName>
        <fullName evidence="5">Uncharacterized protein</fullName>
    </submittedName>
</protein>
<dbReference type="OrthoDB" id="539213at2759"/>
<dbReference type="Pfam" id="PF12796">
    <property type="entry name" value="Ank_2"/>
    <property type="match status" value="1"/>
</dbReference>
<reference evidence="6" key="2">
    <citation type="submission" date="2009-11" db="EMBL/GenBank/DDBJ databases">
        <title>The Genome Sequence of Allomyces macrogynus strain ATCC 38327.</title>
        <authorList>
            <consortium name="The Broad Institute Genome Sequencing Platform"/>
            <person name="Russ C."/>
            <person name="Cuomo C."/>
            <person name="Shea T."/>
            <person name="Young S.K."/>
            <person name="Zeng Q."/>
            <person name="Koehrsen M."/>
            <person name="Haas B."/>
            <person name="Borodovsky M."/>
            <person name="Guigo R."/>
            <person name="Alvarado L."/>
            <person name="Berlin A."/>
            <person name="Borenstein D."/>
            <person name="Chen Z."/>
            <person name="Engels R."/>
            <person name="Freedman E."/>
            <person name="Gellesch M."/>
            <person name="Goldberg J."/>
            <person name="Griggs A."/>
            <person name="Gujja S."/>
            <person name="Heiman D."/>
            <person name="Hepburn T."/>
            <person name="Howarth C."/>
            <person name="Jen D."/>
            <person name="Larson L."/>
            <person name="Lewis B."/>
            <person name="Mehta T."/>
            <person name="Park D."/>
            <person name="Pearson M."/>
            <person name="Roberts A."/>
            <person name="Saif S."/>
            <person name="Shenoy N."/>
            <person name="Sisk P."/>
            <person name="Stolte C."/>
            <person name="Sykes S."/>
            <person name="Walk T."/>
            <person name="White J."/>
            <person name="Yandava C."/>
            <person name="Burger G."/>
            <person name="Gray M.W."/>
            <person name="Holland P.W.H."/>
            <person name="King N."/>
            <person name="Lang F.B.F."/>
            <person name="Roger A.J."/>
            <person name="Ruiz-Trillo I."/>
            <person name="Lander E."/>
            <person name="Nusbaum C."/>
        </authorList>
    </citation>
    <scope>NUCLEOTIDE SEQUENCE [LARGE SCALE GENOMIC DNA]</scope>
    <source>
        <strain evidence="6">ATCC 38327</strain>
    </source>
</reference>
<feature type="compositionally biased region" description="Basic and acidic residues" evidence="4">
    <location>
        <begin position="507"/>
        <end position="516"/>
    </location>
</feature>
<feature type="compositionally biased region" description="Polar residues" evidence="4">
    <location>
        <begin position="360"/>
        <end position="369"/>
    </location>
</feature>
<evidence type="ECO:0000313" key="5">
    <source>
        <dbReference type="EMBL" id="KNE58109.1"/>
    </source>
</evidence>
<proteinExistence type="predicted"/>
<dbReference type="PROSITE" id="PS50297">
    <property type="entry name" value="ANK_REP_REGION"/>
    <property type="match status" value="1"/>
</dbReference>
<dbReference type="SUPFAM" id="SSF48403">
    <property type="entry name" value="Ankyrin repeat"/>
    <property type="match status" value="1"/>
</dbReference>
<keyword evidence="1" id="KW-0677">Repeat</keyword>
<dbReference type="PANTHER" id="PTHR24173">
    <property type="entry name" value="ANKYRIN REPEAT CONTAINING"/>
    <property type="match status" value="1"/>
</dbReference>
<feature type="compositionally biased region" description="Pro residues" evidence="4">
    <location>
        <begin position="534"/>
        <end position="545"/>
    </location>
</feature>
<evidence type="ECO:0000256" key="4">
    <source>
        <dbReference type="SAM" id="MobiDB-lite"/>
    </source>
</evidence>
<sequence length="892" mass="94543">MFNHEPTNAAADRLRAHGGPDPWPWIVKEARDASYVLHDEVMTGSATTVAARAVALAQGGLSCPLQYPFSQISPLHLAVYRNRLDMVRMLCAHRATAPLIHARDRWHRTPLAYAAIEGHAEIAACLVEYGAPVNPTAGAVNALYVACAARGGTHDARAALVDLLLACRADTTNVVGDSLVHAALAPQDALSATLLATLVRALGPAAMHTCASGRNGKTPLHMLLAVPWTDAAAQVAALRTALRVLAVHKSPPGIDPFLVRDDLGRKPWTELVTWATAEGAPASAETLVAAVLDARVPAEQRVELRRLTGSQPVSSSAWRGLHGLSPAARRMVLHTLDQSDGASISPLTATGAVDRGNSAVRKQSATASSAGEPKGRTLKAGSAKPSPDLTSTASRSRAPSPTSASQPLLPPLSTAAAAARPPNGHSAGPVSPAAGPRSPVTAAVALVPAAISLTDTGNDAPPVPDYRITLDPTRLKLPPSLFLTARSGSSDTVSLPPRPPPSRRRRDPSPPRKSDSATRLSNFSDSATAVRPSPTGPAPPPPPLNGPLVVRIPRGKPPSPRAPGPATPSSADSRSRPELSDFDQPTSPVDDDDDSTQSDASYSPERTTWTGRPTRTSSRRSSVTTMDTRTGATDANGGRLTRARKEKEIDLVINTNDVIALLPHMDEVTSDPVWFGLVTSRHRLHFASEAATTKVTFRYLERVADPPNTPPNTVTFRVLKPTAKVTIAQLMPDVDQRIFQTRPHPASPAVEGTFRADRARVWLPNADVVYAHKTALQIAAADGTLAAAQAKGDARIMAELDKEHEEMPLAGKRGALQQNGAETGSRDGGGKRLRSASPGGVAEERPRKSGRRDDTETHVMLPSDPDRGQQMQRQQRRRHEQGPKDGEPLVID</sequence>
<evidence type="ECO:0000256" key="1">
    <source>
        <dbReference type="ARBA" id="ARBA00022737"/>
    </source>
</evidence>
<gene>
    <name evidence="5" type="ORF">AMAG_04929</name>
</gene>
<name>A0A0L0S706_ALLM3</name>
<keyword evidence="2 3" id="KW-0040">ANK repeat</keyword>
<dbReference type="InterPro" id="IPR002110">
    <property type="entry name" value="Ankyrin_rpt"/>
</dbReference>
<evidence type="ECO:0000313" key="6">
    <source>
        <dbReference type="Proteomes" id="UP000054350"/>
    </source>
</evidence>
<feature type="compositionally biased region" description="Polar residues" evidence="4">
    <location>
        <begin position="517"/>
        <end position="527"/>
    </location>
</feature>
<feature type="compositionally biased region" description="Low complexity" evidence="4">
    <location>
        <begin position="597"/>
        <end position="630"/>
    </location>
</feature>
<dbReference type="Proteomes" id="UP000054350">
    <property type="component" value="Unassembled WGS sequence"/>
</dbReference>
<dbReference type="VEuPathDB" id="FungiDB:AMAG_04929"/>
<feature type="compositionally biased region" description="Pro residues" evidence="4">
    <location>
        <begin position="555"/>
        <end position="566"/>
    </location>
</feature>
<accession>A0A0L0S706</accession>
<feature type="region of interest" description="Disordered" evidence="4">
    <location>
        <begin position="483"/>
        <end position="637"/>
    </location>
</feature>
<feature type="region of interest" description="Disordered" evidence="4">
    <location>
        <begin position="810"/>
        <end position="892"/>
    </location>
</feature>
<dbReference type="PANTHER" id="PTHR24173:SF74">
    <property type="entry name" value="ANKYRIN REPEAT DOMAIN-CONTAINING PROTEIN 16"/>
    <property type="match status" value="1"/>
</dbReference>
<keyword evidence="6" id="KW-1185">Reference proteome</keyword>
<dbReference type="SMART" id="SM00248">
    <property type="entry name" value="ANK"/>
    <property type="match status" value="3"/>
</dbReference>
<evidence type="ECO:0000256" key="3">
    <source>
        <dbReference type="PROSITE-ProRule" id="PRU00023"/>
    </source>
</evidence>
<feature type="compositionally biased region" description="Basic and acidic residues" evidence="4">
    <location>
        <begin position="842"/>
        <end position="857"/>
    </location>
</feature>
<dbReference type="InterPro" id="IPR036770">
    <property type="entry name" value="Ankyrin_rpt-contain_sf"/>
</dbReference>
<dbReference type="AlphaFoldDB" id="A0A0L0S706"/>
<feature type="compositionally biased region" description="Low complexity" evidence="4">
    <location>
        <begin position="390"/>
        <end position="422"/>
    </location>
</feature>
<evidence type="ECO:0000256" key="2">
    <source>
        <dbReference type="ARBA" id="ARBA00023043"/>
    </source>
</evidence>
<dbReference type="EMBL" id="GG745332">
    <property type="protein sequence ID" value="KNE58109.1"/>
    <property type="molecule type" value="Genomic_DNA"/>
</dbReference>
<dbReference type="Gene3D" id="1.25.40.20">
    <property type="entry name" value="Ankyrin repeat-containing domain"/>
    <property type="match status" value="1"/>
</dbReference>
<organism evidence="5 6">
    <name type="scientific">Allomyces macrogynus (strain ATCC 38327)</name>
    <name type="common">Allomyces javanicus var. macrogynus</name>
    <dbReference type="NCBI Taxonomy" id="578462"/>
    <lineage>
        <taxon>Eukaryota</taxon>
        <taxon>Fungi</taxon>
        <taxon>Fungi incertae sedis</taxon>
        <taxon>Blastocladiomycota</taxon>
        <taxon>Blastocladiomycetes</taxon>
        <taxon>Blastocladiales</taxon>
        <taxon>Blastocladiaceae</taxon>
        <taxon>Allomyces</taxon>
    </lineage>
</organism>
<reference evidence="5 6" key="1">
    <citation type="submission" date="2009-11" db="EMBL/GenBank/DDBJ databases">
        <title>Annotation of Allomyces macrogynus ATCC 38327.</title>
        <authorList>
            <consortium name="The Broad Institute Genome Sequencing Platform"/>
            <person name="Russ C."/>
            <person name="Cuomo C."/>
            <person name="Burger G."/>
            <person name="Gray M.W."/>
            <person name="Holland P.W.H."/>
            <person name="King N."/>
            <person name="Lang F.B.F."/>
            <person name="Roger A.J."/>
            <person name="Ruiz-Trillo I."/>
            <person name="Young S.K."/>
            <person name="Zeng Q."/>
            <person name="Gargeya S."/>
            <person name="Fitzgerald M."/>
            <person name="Haas B."/>
            <person name="Abouelleil A."/>
            <person name="Alvarado L."/>
            <person name="Arachchi H.M."/>
            <person name="Berlin A."/>
            <person name="Chapman S.B."/>
            <person name="Gearin G."/>
            <person name="Goldberg J."/>
            <person name="Griggs A."/>
            <person name="Gujja S."/>
            <person name="Hansen M."/>
            <person name="Heiman D."/>
            <person name="Howarth C."/>
            <person name="Larimer J."/>
            <person name="Lui A."/>
            <person name="MacDonald P.J.P."/>
            <person name="McCowen C."/>
            <person name="Montmayeur A."/>
            <person name="Murphy C."/>
            <person name="Neiman D."/>
            <person name="Pearson M."/>
            <person name="Priest M."/>
            <person name="Roberts A."/>
            <person name="Saif S."/>
            <person name="Shea T."/>
            <person name="Sisk P."/>
            <person name="Stolte C."/>
            <person name="Sykes S."/>
            <person name="Wortman J."/>
            <person name="Nusbaum C."/>
            <person name="Birren B."/>
        </authorList>
    </citation>
    <scope>NUCLEOTIDE SEQUENCE [LARGE SCALE GENOMIC DNA]</scope>
    <source>
        <strain evidence="5 6">ATCC 38327</strain>
    </source>
</reference>
<feature type="compositionally biased region" description="Basic and acidic residues" evidence="4">
    <location>
        <begin position="880"/>
        <end position="892"/>
    </location>
</feature>